<feature type="transmembrane region" description="Helical" evidence="8">
    <location>
        <begin position="96"/>
        <end position="115"/>
    </location>
</feature>
<comment type="caution">
    <text evidence="10">The sequence shown here is derived from an EMBL/GenBank/DDBJ whole genome shotgun (WGS) entry which is preliminary data.</text>
</comment>
<evidence type="ECO:0000313" key="11">
    <source>
        <dbReference type="Proteomes" id="UP001501570"/>
    </source>
</evidence>
<feature type="transmembrane region" description="Helical" evidence="8">
    <location>
        <begin position="351"/>
        <end position="370"/>
    </location>
</feature>
<organism evidence="10 11">
    <name type="scientific">Rugosimonospora acidiphila</name>
    <dbReference type="NCBI Taxonomy" id="556531"/>
    <lineage>
        <taxon>Bacteria</taxon>
        <taxon>Bacillati</taxon>
        <taxon>Actinomycetota</taxon>
        <taxon>Actinomycetes</taxon>
        <taxon>Micromonosporales</taxon>
        <taxon>Micromonosporaceae</taxon>
        <taxon>Rugosimonospora</taxon>
    </lineage>
</organism>
<keyword evidence="4 8" id="KW-0812">Transmembrane</keyword>
<dbReference type="Pfam" id="PF07690">
    <property type="entry name" value="MFS_1"/>
    <property type="match status" value="1"/>
</dbReference>
<dbReference type="EMBL" id="BAABJQ010000011">
    <property type="protein sequence ID" value="GAA5188458.1"/>
    <property type="molecule type" value="Genomic_DNA"/>
</dbReference>
<feature type="transmembrane region" description="Helical" evidence="8">
    <location>
        <begin position="184"/>
        <end position="204"/>
    </location>
</feature>
<dbReference type="PROSITE" id="PS00216">
    <property type="entry name" value="SUGAR_TRANSPORT_1"/>
    <property type="match status" value="1"/>
</dbReference>
<dbReference type="InterPro" id="IPR020846">
    <property type="entry name" value="MFS_dom"/>
</dbReference>
<feature type="transmembrane region" description="Helical" evidence="8">
    <location>
        <begin position="320"/>
        <end position="339"/>
    </location>
</feature>
<evidence type="ECO:0000313" key="10">
    <source>
        <dbReference type="EMBL" id="GAA5188458.1"/>
    </source>
</evidence>
<feature type="transmembrane region" description="Helical" evidence="8">
    <location>
        <begin position="499"/>
        <end position="518"/>
    </location>
</feature>
<keyword evidence="2" id="KW-0813">Transport</keyword>
<dbReference type="RefSeq" id="WP_345631482.1">
    <property type="nucleotide sequence ID" value="NZ_BAABJQ010000011.1"/>
</dbReference>
<evidence type="ECO:0000256" key="6">
    <source>
        <dbReference type="ARBA" id="ARBA00023136"/>
    </source>
</evidence>
<feature type="transmembrane region" description="Helical" evidence="8">
    <location>
        <begin position="286"/>
        <end position="308"/>
    </location>
</feature>
<dbReference type="CDD" id="cd17321">
    <property type="entry name" value="MFS_MMR_MDR_like"/>
    <property type="match status" value="1"/>
</dbReference>
<feature type="transmembrane region" description="Helical" evidence="8">
    <location>
        <begin position="154"/>
        <end position="178"/>
    </location>
</feature>
<sequence length="532" mass="54933">MAQPALIDEHPPRSGEGARTRRGYGHPWLTLAAVALSVMMVALDATVVAIANPAIAQDLHADLSGLQWVTNGYLLALAVSLITAGRIADRLGRKRIFLIGVAGFAVASAAVGLSGTIGLVILFRVLQGLFGALLQPASLAILRSTFPPAKLNMAIGIWSGASGLAIASGPIVAGLLVQHVNWQSVFYLNVPLAALALLVSLWVVRESRDRQARGSFDLPGVVLLSGALFSLVWGLIKAQSYGFGDPMPLVFFGIAVVLAAAFLTWERRAAHPLLPLRVFRSRSVSAGTMLVLLGFYALFGGFFYLTLYLEQVHGMGPVQAGVHLLPMTAMVIVGSPVAGTLTARFGPRPPLVLGMLLSAVGLFALSRLSVDAGYNSMWPSFLMTGIGFGFVVVAGTEAIVGNMPVHLAGLAGGIQQTGAQIGGVLGTTVFGTLLTTQVGDVLVHRLGSAGVPGAEASGLVAAKQYVAQGVAPVPSGAPASLAHAITTGSHLAFMDGFRLSFGVAAAVSLAAALIALLVRRGNHTQEASPAAD</sequence>
<feature type="transmembrane region" description="Helical" evidence="8">
    <location>
        <begin position="121"/>
        <end position="142"/>
    </location>
</feature>
<comment type="subcellular location">
    <subcellularLocation>
        <location evidence="1">Cell membrane</location>
        <topology evidence="1">Multi-pass membrane protein</topology>
    </subcellularLocation>
</comment>
<dbReference type="InterPro" id="IPR011701">
    <property type="entry name" value="MFS"/>
</dbReference>
<feature type="transmembrane region" description="Helical" evidence="8">
    <location>
        <begin position="216"/>
        <end position="236"/>
    </location>
</feature>
<dbReference type="InterPro" id="IPR004638">
    <property type="entry name" value="EmrB-like"/>
</dbReference>
<evidence type="ECO:0000256" key="1">
    <source>
        <dbReference type="ARBA" id="ARBA00004651"/>
    </source>
</evidence>
<evidence type="ECO:0000256" key="5">
    <source>
        <dbReference type="ARBA" id="ARBA00022989"/>
    </source>
</evidence>
<protein>
    <submittedName>
        <fullName evidence="10">MFS transporter</fullName>
    </submittedName>
</protein>
<feature type="transmembrane region" description="Helical" evidence="8">
    <location>
        <begin position="248"/>
        <end position="265"/>
    </location>
</feature>
<dbReference type="PROSITE" id="PS50850">
    <property type="entry name" value="MFS"/>
    <property type="match status" value="1"/>
</dbReference>
<evidence type="ECO:0000256" key="7">
    <source>
        <dbReference type="SAM" id="MobiDB-lite"/>
    </source>
</evidence>
<evidence type="ECO:0000256" key="8">
    <source>
        <dbReference type="SAM" id="Phobius"/>
    </source>
</evidence>
<accession>A0ABP9RWI9</accession>
<dbReference type="NCBIfam" id="TIGR00711">
    <property type="entry name" value="efflux_EmrB"/>
    <property type="match status" value="1"/>
</dbReference>
<name>A0ABP9RWI9_9ACTN</name>
<feature type="region of interest" description="Disordered" evidence="7">
    <location>
        <begin position="1"/>
        <end position="21"/>
    </location>
</feature>
<evidence type="ECO:0000256" key="2">
    <source>
        <dbReference type="ARBA" id="ARBA00022448"/>
    </source>
</evidence>
<dbReference type="PANTHER" id="PTHR42718:SF42">
    <property type="entry name" value="EXPORT PROTEIN"/>
    <property type="match status" value="1"/>
</dbReference>
<dbReference type="Gene3D" id="1.20.1250.20">
    <property type="entry name" value="MFS general substrate transporter like domains"/>
    <property type="match status" value="1"/>
</dbReference>
<feature type="domain" description="Major facilitator superfamily (MFS) profile" evidence="9">
    <location>
        <begin position="30"/>
        <end position="523"/>
    </location>
</feature>
<reference evidence="11" key="1">
    <citation type="journal article" date="2019" name="Int. J. Syst. Evol. Microbiol.">
        <title>The Global Catalogue of Microorganisms (GCM) 10K type strain sequencing project: providing services to taxonomists for standard genome sequencing and annotation.</title>
        <authorList>
            <consortium name="The Broad Institute Genomics Platform"/>
            <consortium name="The Broad Institute Genome Sequencing Center for Infectious Disease"/>
            <person name="Wu L."/>
            <person name="Ma J."/>
        </authorList>
    </citation>
    <scope>NUCLEOTIDE SEQUENCE [LARGE SCALE GENOMIC DNA]</scope>
    <source>
        <strain evidence="11">JCM 18304</strain>
    </source>
</reference>
<dbReference type="Proteomes" id="UP001501570">
    <property type="component" value="Unassembled WGS sequence"/>
</dbReference>
<feature type="transmembrane region" description="Helical" evidence="8">
    <location>
        <begin position="376"/>
        <end position="400"/>
    </location>
</feature>
<gene>
    <name evidence="10" type="ORF">GCM10023322_39180</name>
</gene>
<evidence type="ECO:0000256" key="3">
    <source>
        <dbReference type="ARBA" id="ARBA00022475"/>
    </source>
</evidence>
<keyword evidence="5 8" id="KW-1133">Transmembrane helix</keyword>
<keyword evidence="11" id="KW-1185">Reference proteome</keyword>
<dbReference type="InterPro" id="IPR036259">
    <property type="entry name" value="MFS_trans_sf"/>
</dbReference>
<dbReference type="PANTHER" id="PTHR42718">
    <property type="entry name" value="MAJOR FACILITATOR SUPERFAMILY MULTIDRUG TRANSPORTER MFSC"/>
    <property type="match status" value="1"/>
</dbReference>
<evidence type="ECO:0000256" key="4">
    <source>
        <dbReference type="ARBA" id="ARBA00022692"/>
    </source>
</evidence>
<dbReference type="SUPFAM" id="SSF103473">
    <property type="entry name" value="MFS general substrate transporter"/>
    <property type="match status" value="1"/>
</dbReference>
<keyword evidence="3" id="KW-1003">Cell membrane</keyword>
<feature type="transmembrane region" description="Helical" evidence="8">
    <location>
        <begin position="28"/>
        <end position="51"/>
    </location>
</feature>
<dbReference type="InterPro" id="IPR005829">
    <property type="entry name" value="Sugar_transporter_CS"/>
</dbReference>
<dbReference type="Gene3D" id="1.20.1720.10">
    <property type="entry name" value="Multidrug resistance protein D"/>
    <property type="match status" value="1"/>
</dbReference>
<feature type="compositionally biased region" description="Basic and acidic residues" evidence="7">
    <location>
        <begin position="7"/>
        <end position="19"/>
    </location>
</feature>
<proteinExistence type="predicted"/>
<evidence type="ECO:0000259" key="9">
    <source>
        <dbReference type="PROSITE" id="PS50850"/>
    </source>
</evidence>
<feature type="transmembrane region" description="Helical" evidence="8">
    <location>
        <begin position="63"/>
        <end position="84"/>
    </location>
</feature>
<keyword evidence="6 8" id="KW-0472">Membrane</keyword>